<sequence length="341" mass="38338">MMIMEYCPFGSLEKYLRANEPNFVDLMDRHTKTLDDSTGRQGHCTDGSAKEDAALKAQRDGTQATHPSRLSSEWVVKYVAAASPATGSRETDAVLQKDSVASASGIIPSSSGSEIVSKHPALKGNTSHQSSEGSDRSGQFTTRNLVSWAYQIAKGMEYLGSRKVVHRDLATRNILLAEEKIVKISDFGLARDIYKNNQYITKGDHYMEKYELFEKKNAEYFRTKTDYLKLMPTDTEDGYLIPLSKKHGTEDVSTAPEHVKSENFQPKTDNLPKMATISQEDHLQGRQEPQVQKENSRTPARLIDDPFSGNEENRHSRSEQIENPIFGDDFIAVYDEETEQC</sequence>
<gene>
    <name evidence="3" type="ORF">DSTB1V02_LOCUS11745</name>
</gene>
<feature type="region of interest" description="Disordered" evidence="1">
    <location>
        <begin position="33"/>
        <end position="68"/>
    </location>
</feature>
<dbReference type="GO" id="GO:0005524">
    <property type="term" value="F:ATP binding"/>
    <property type="evidence" value="ECO:0007669"/>
    <property type="project" value="InterPro"/>
</dbReference>
<dbReference type="SMART" id="SM00219">
    <property type="entry name" value="TyrKc"/>
    <property type="match status" value="1"/>
</dbReference>
<dbReference type="Proteomes" id="UP000677054">
    <property type="component" value="Unassembled WGS sequence"/>
</dbReference>
<dbReference type="SUPFAM" id="SSF56112">
    <property type="entry name" value="Protein kinase-like (PK-like)"/>
    <property type="match status" value="1"/>
</dbReference>
<evidence type="ECO:0000313" key="3">
    <source>
        <dbReference type="EMBL" id="CAD7251984.1"/>
    </source>
</evidence>
<dbReference type="PANTHER" id="PTHR24416">
    <property type="entry name" value="TYROSINE-PROTEIN KINASE RECEPTOR"/>
    <property type="match status" value="1"/>
</dbReference>
<dbReference type="GO" id="GO:0005886">
    <property type="term" value="C:plasma membrane"/>
    <property type="evidence" value="ECO:0007669"/>
    <property type="project" value="TreeGrafter"/>
</dbReference>
<dbReference type="AlphaFoldDB" id="A0A7R9AD48"/>
<dbReference type="InterPro" id="IPR001245">
    <property type="entry name" value="Ser-Thr/Tyr_kinase_cat_dom"/>
</dbReference>
<evidence type="ECO:0000313" key="4">
    <source>
        <dbReference type="Proteomes" id="UP000677054"/>
    </source>
</evidence>
<dbReference type="PROSITE" id="PS00109">
    <property type="entry name" value="PROTEIN_KINASE_TYR"/>
    <property type="match status" value="1"/>
</dbReference>
<dbReference type="Pfam" id="PF07714">
    <property type="entry name" value="PK_Tyr_Ser-Thr"/>
    <property type="match status" value="1"/>
</dbReference>
<dbReference type="InterPro" id="IPR020635">
    <property type="entry name" value="Tyr_kinase_cat_dom"/>
</dbReference>
<dbReference type="Gene3D" id="1.10.510.10">
    <property type="entry name" value="Transferase(Phosphotransferase) domain 1"/>
    <property type="match status" value="1"/>
</dbReference>
<dbReference type="InterPro" id="IPR008266">
    <property type="entry name" value="Tyr_kinase_AS"/>
</dbReference>
<dbReference type="InterPro" id="IPR011009">
    <property type="entry name" value="Kinase-like_dom_sf"/>
</dbReference>
<dbReference type="PROSITE" id="PS50011">
    <property type="entry name" value="PROTEIN_KINASE_DOM"/>
    <property type="match status" value="1"/>
</dbReference>
<feature type="compositionally biased region" description="Basic and acidic residues" evidence="1">
    <location>
        <begin position="311"/>
        <end position="320"/>
    </location>
</feature>
<dbReference type="GO" id="GO:0043235">
    <property type="term" value="C:receptor complex"/>
    <property type="evidence" value="ECO:0007669"/>
    <property type="project" value="TreeGrafter"/>
</dbReference>
<dbReference type="OrthoDB" id="341578at2759"/>
<feature type="region of interest" description="Disordered" evidence="1">
    <location>
        <begin position="105"/>
        <end position="139"/>
    </location>
</feature>
<accession>A0A7R9AD48</accession>
<proteinExistence type="predicted"/>
<dbReference type="InterPro" id="IPR050122">
    <property type="entry name" value="RTK"/>
</dbReference>
<keyword evidence="4" id="KW-1185">Reference proteome</keyword>
<feature type="compositionally biased region" description="Polar residues" evidence="1">
    <location>
        <begin position="124"/>
        <end position="139"/>
    </location>
</feature>
<dbReference type="GO" id="GO:0004714">
    <property type="term" value="F:transmembrane receptor protein tyrosine kinase activity"/>
    <property type="evidence" value="ECO:0007669"/>
    <property type="project" value="TreeGrafter"/>
</dbReference>
<evidence type="ECO:0000256" key="1">
    <source>
        <dbReference type="SAM" id="MobiDB-lite"/>
    </source>
</evidence>
<dbReference type="EMBL" id="LR903520">
    <property type="protein sequence ID" value="CAD7251984.1"/>
    <property type="molecule type" value="Genomic_DNA"/>
</dbReference>
<organism evidence="3">
    <name type="scientific">Darwinula stevensoni</name>
    <dbReference type="NCBI Taxonomy" id="69355"/>
    <lineage>
        <taxon>Eukaryota</taxon>
        <taxon>Metazoa</taxon>
        <taxon>Ecdysozoa</taxon>
        <taxon>Arthropoda</taxon>
        <taxon>Crustacea</taxon>
        <taxon>Oligostraca</taxon>
        <taxon>Ostracoda</taxon>
        <taxon>Podocopa</taxon>
        <taxon>Podocopida</taxon>
        <taxon>Darwinulocopina</taxon>
        <taxon>Darwinuloidea</taxon>
        <taxon>Darwinulidae</taxon>
        <taxon>Darwinula</taxon>
    </lineage>
</organism>
<protein>
    <recommendedName>
        <fullName evidence="2">Protein kinase domain-containing protein</fullName>
    </recommendedName>
</protein>
<dbReference type="EMBL" id="CAJPEV010004003">
    <property type="protein sequence ID" value="CAG0900972.1"/>
    <property type="molecule type" value="Genomic_DNA"/>
</dbReference>
<dbReference type="GO" id="GO:0007169">
    <property type="term" value="P:cell surface receptor protein tyrosine kinase signaling pathway"/>
    <property type="evidence" value="ECO:0007669"/>
    <property type="project" value="TreeGrafter"/>
</dbReference>
<feature type="compositionally biased region" description="Low complexity" evidence="1">
    <location>
        <begin position="105"/>
        <end position="115"/>
    </location>
</feature>
<evidence type="ECO:0000259" key="2">
    <source>
        <dbReference type="PROSITE" id="PS50011"/>
    </source>
</evidence>
<dbReference type="PANTHER" id="PTHR24416:SF600">
    <property type="entry name" value="PDGF- AND VEGF-RECEPTOR RELATED, ISOFORM J"/>
    <property type="match status" value="1"/>
</dbReference>
<feature type="compositionally biased region" description="Basic and acidic residues" evidence="1">
    <location>
        <begin position="48"/>
        <end position="59"/>
    </location>
</feature>
<name>A0A7R9AD48_9CRUS</name>
<feature type="region of interest" description="Disordered" evidence="1">
    <location>
        <begin position="248"/>
        <end position="328"/>
    </location>
</feature>
<dbReference type="InterPro" id="IPR000719">
    <property type="entry name" value="Prot_kinase_dom"/>
</dbReference>
<feature type="domain" description="Protein kinase" evidence="2">
    <location>
        <begin position="1"/>
        <end position="326"/>
    </location>
</feature>
<reference evidence="3" key="1">
    <citation type="submission" date="2020-11" db="EMBL/GenBank/DDBJ databases">
        <authorList>
            <person name="Tran Van P."/>
        </authorList>
    </citation>
    <scope>NUCLEOTIDE SEQUENCE</scope>
</reference>